<sequence length="76" mass="8492">MYLAKFCPTDGVWGNKTDSCCKFLSEGMVNNSKAGITTHKYDKDKGHGSDNDYQKVEMAPKSKSKRPVNITADSEW</sequence>
<name>A0ABY7G9F0_MYAAR</name>
<evidence type="ECO:0000256" key="1">
    <source>
        <dbReference type="SAM" id="MobiDB-lite"/>
    </source>
</evidence>
<evidence type="ECO:0000313" key="2">
    <source>
        <dbReference type="EMBL" id="WAR31025.1"/>
    </source>
</evidence>
<keyword evidence="3" id="KW-1185">Reference proteome</keyword>
<gene>
    <name evidence="2" type="ORF">MAR_033567</name>
</gene>
<protein>
    <submittedName>
        <fullName evidence="2">Uncharacterized protein</fullName>
    </submittedName>
</protein>
<evidence type="ECO:0000313" key="3">
    <source>
        <dbReference type="Proteomes" id="UP001164746"/>
    </source>
</evidence>
<feature type="compositionally biased region" description="Basic and acidic residues" evidence="1">
    <location>
        <begin position="39"/>
        <end position="60"/>
    </location>
</feature>
<feature type="region of interest" description="Disordered" evidence="1">
    <location>
        <begin position="36"/>
        <end position="76"/>
    </location>
</feature>
<accession>A0ABY7G9F0</accession>
<dbReference type="EMBL" id="CP111028">
    <property type="protein sequence ID" value="WAR31025.1"/>
    <property type="molecule type" value="Genomic_DNA"/>
</dbReference>
<organism evidence="2 3">
    <name type="scientific">Mya arenaria</name>
    <name type="common">Soft-shell clam</name>
    <dbReference type="NCBI Taxonomy" id="6604"/>
    <lineage>
        <taxon>Eukaryota</taxon>
        <taxon>Metazoa</taxon>
        <taxon>Spiralia</taxon>
        <taxon>Lophotrochozoa</taxon>
        <taxon>Mollusca</taxon>
        <taxon>Bivalvia</taxon>
        <taxon>Autobranchia</taxon>
        <taxon>Heteroconchia</taxon>
        <taxon>Euheterodonta</taxon>
        <taxon>Imparidentia</taxon>
        <taxon>Neoheterodontei</taxon>
        <taxon>Myida</taxon>
        <taxon>Myoidea</taxon>
        <taxon>Myidae</taxon>
        <taxon>Mya</taxon>
    </lineage>
</organism>
<proteinExistence type="predicted"/>
<dbReference type="Proteomes" id="UP001164746">
    <property type="component" value="Chromosome 17"/>
</dbReference>
<reference evidence="2" key="1">
    <citation type="submission" date="2022-11" db="EMBL/GenBank/DDBJ databases">
        <title>Centuries of genome instability and evolution in soft-shell clam transmissible cancer (bioRxiv).</title>
        <authorList>
            <person name="Hart S.F.M."/>
            <person name="Yonemitsu M.A."/>
            <person name="Giersch R.M."/>
            <person name="Beal B.F."/>
            <person name="Arriagada G."/>
            <person name="Davis B.W."/>
            <person name="Ostrander E.A."/>
            <person name="Goff S.P."/>
            <person name="Metzger M.J."/>
        </authorList>
    </citation>
    <scope>NUCLEOTIDE SEQUENCE</scope>
    <source>
        <strain evidence="2">MELC-2E11</strain>
        <tissue evidence="2">Siphon/mantle</tissue>
    </source>
</reference>